<evidence type="ECO:0000256" key="10">
    <source>
        <dbReference type="RuleBase" id="RU363097"/>
    </source>
</evidence>
<name>A0A8S9XK57_APOLU</name>
<protein>
    <recommendedName>
        <fullName evidence="10">Fatty acyl-CoA reductase</fullName>
        <ecNumber evidence="10">1.2.1.84</ecNumber>
    </recommendedName>
</protein>
<evidence type="ECO:0000256" key="8">
    <source>
        <dbReference type="ARBA" id="ARBA00023136"/>
    </source>
</evidence>
<dbReference type="InterPro" id="IPR033640">
    <property type="entry name" value="FAR_C"/>
</dbReference>
<comment type="similarity">
    <text evidence="2 10">Belongs to the fatty acyl-CoA reductase family.</text>
</comment>
<dbReference type="PANTHER" id="PTHR11011:SF116">
    <property type="entry name" value="FATTY ACYL-COA REDUCTASE CG5065-RELATED"/>
    <property type="match status" value="1"/>
</dbReference>
<dbReference type="EMBL" id="WIXP02000007">
    <property type="protein sequence ID" value="KAF6208638.1"/>
    <property type="molecule type" value="Genomic_DNA"/>
</dbReference>
<feature type="domain" description="Thioester reductase (TE)" evidence="12">
    <location>
        <begin position="120"/>
        <end position="388"/>
    </location>
</feature>
<evidence type="ECO:0000259" key="12">
    <source>
        <dbReference type="Pfam" id="PF07993"/>
    </source>
</evidence>
<dbReference type="CDD" id="cd09071">
    <property type="entry name" value="FAR_C"/>
    <property type="match status" value="1"/>
</dbReference>
<dbReference type="GO" id="GO:0016020">
    <property type="term" value="C:membrane"/>
    <property type="evidence" value="ECO:0007669"/>
    <property type="project" value="UniProtKB-SubCell"/>
</dbReference>
<evidence type="ECO:0000256" key="3">
    <source>
        <dbReference type="ARBA" id="ARBA00022516"/>
    </source>
</evidence>
<evidence type="ECO:0000313" key="14">
    <source>
        <dbReference type="Proteomes" id="UP000466442"/>
    </source>
</evidence>
<dbReference type="InterPro" id="IPR013120">
    <property type="entry name" value="FAR_NAD-bd"/>
</dbReference>
<dbReference type="Pfam" id="PF03015">
    <property type="entry name" value="Sterile"/>
    <property type="match status" value="1"/>
</dbReference>
<evidence type="ECO:0000256" key="1">
    <source>
        <dbReference type="ARBA" id="ARBA00004141"/>
    </source>
</evidence>
<feature type="domain" description="Fatty acyl-CoA reductase C-terminal" evidence="11">
    <location>
        <begin position="459"/>
        <end position="550"/>
    </location>
</feature>
<sequence>MHLDDGIQVIRRSIEFPLSARPSSLTDSSDFHNILHPPVAVTLSATQYTRHPCERKKRSSELVGHFLSGKKTQVYSLYRTQEGLYRPLVCLGSSHSRASSLRMSSADGVASFFEGKTVFVTGATGFLGAVLVEKILRSCPGVERVYLLIRKKQDYEVEKRLARILSMPLFSSVPAELKAKVSAVEGDVALEDAGLSKNDKAKVVGETQVVFHVAAYINFNAGLGRAVRINVQGTSYILDLAKSMPNMRVFVYTSTAYCNCTQSEVILEKVYQSKWAPRDFIKHLESMSNDEIAIQQPSILGSFPNSYVFSKLLAENLIQSERGNIPVAIVRPTIVMGTLKKPVPGWVDNVNNGAVGFIAGAGRGVFRSIHGDGSKVADIVPCDQFANLLVASAWDVAMEGGLKVYHHSSGHDNPITWSDYVGLSVEAARKYPCTGLVFLPKAKLRSSKMWHDMFSLFAHFLPAMFLDLIGPLKGIKPGLMDIQNRYFRGMQYTSFFTFRQWVFDKKNANDLAAKLSDAEREEFDFDTRHIEWPSYMESCVHGVRKYFHREPDRNLPMARIIYQIWCVVDFGYHTLMLLIISAALFFLSNDLVLSVLLGIIFLLLYIWF</sequence>
<evidence type="ECO:0000256" key="9">
    <source>
        <dbReference type="ARBA" id="ARBA00052530"/>
    </source>
</evidence>
<dbReference type="InterPro" id="IPR026055">
    <property type="entry name" value="FAR"/>
</dbReference>
<dbReference type="Pfam" id="PF07993">
    <property type="entry name" value="NAD_binding_4"/>
    <property type="match status" value="1"/>
</dbReference>
<feature type="transmembrane region" description="Helical" evidence="10">
    <location>
        <begin position="591"/>
        <end position="607"/>
    </location>
</feature>
<evidence type="ECO:0000259" key="11">
    <source>
        <dbReference type="Pfam" id="PF03015"/>
    </source>
</evidence>
<reference evidence="13" key="1">
    <citation type="journal article" date="2021" name="Mol. Ecol. Resour.">
        <title>Apolygus lucorum genome provides insights into omnivorousness and mesophyll feeding.</title>
        <authorList>
            <person name="Liu Y."/>
            <person name="Liu H."/>
            <person name="Wang H."/>
            <person name="Huang T."/>
            <person name="Liu B."/>
            <person name="Yang B."/>
            <person name="Yin L."/>
            <person name="Li B."/>
            <person name="Zhang Y."/>
            <person name="Zhang S."/>
            <person name="Jiang F."/>
            <person name="Zhang X."/>
            <person name="Ren Y."/>
            <person name="Wang B."/>
            <person name="Wang S."/>
            <person name="Lu Y."/>
            <person name="Wu K."/>
            <person name="Fan W."/>
            <person name="Wang G."/>
        </authorList>
    </citation>
    <scope>NUCLEOTIDE SEQUENCE</scope>
    <source>
        <strain evidence="13">12Hb</strain>
    </source>
</reference>
<evidence type="ECO:0000256" key="5">
    <source>
        <dbReference type="ARBA" id="ARBA00022857"/>
    </source>
</evidence>
<evidence type="ECO:0000256" key="4">
    <source>
        <dbReference type="ARBA" id="ARBA00022692"/>
    </source>
</evidence>
<comment type="catalytic activity">
    <reaction evidence="9 10">
        <text>a long-chain fatty acyl-CoA + 2 NADPH + 2 H(+) = a long-chain primary fatty alcohol + 2 NADP(+) + CoA</text>
        <dbReference type="Rhea" id="RHEA:52716"/>
        <dbReference type="ChEBI" id="CHEBI:15378"/>
        <dbReference type="ChEBI" id="CHEBI:57287"/>
        <dbReference type="ChEBI" id="CHEBI:57783"/>
        <dbReference type="ChEBI" id="CHEBI:58349"/>
        <dbReference type="ChEBI" id="CHEBI:77396"/>
        <dbReference type="ChEBI" id="CHEBI:83139"/>
        <dbReference type="EC" id="1.2.1.84"/>
    </reaction>
</comment>
<evidence type="ECO:0000313" key="13">
    <source>
        <dbReference type="EMBL" id="KAF6208638.1"/>
    </source>
</evidence>
<dbReference type="FunFam" id="3.40.50.720:FF:000143">
    <property type="entry name" value="Fatty acyl-CoA reductase"/>
    <property type="match status" value="1"/>
</dbReference>
<dbReference type="GO" id="GO:0035336">
    <property type="term" value="P:long-chain fatty-acyl-CoA metabolic process"/>
    <property type="evidence" value="ECO:0007669"/>
    <property type="project" value="TreeGrafter"/>
</dbReference>
<dbReference type="InterPro" id="IPR036291">
    <property type="entry name" value="NAD(P)-bd_dom_sf"/>
</dbReference>
<dbReference type="OrthoDB" id="429813at2759"/>
<evidence type="ECO:0000256" key="2">
    <source>
        <dbReference type="ARBA" id="ARBA00005928"/>
    </source>
</evidence>
<comment type="function">
    <text evidence="10">Catalyzes the reduction of fatty acyl-CoA to fatty alcohols.</text>
</comment>
<comment type="subcellular location">
    <subcellularLocation>
        <location evidence="1">Membrane</location>
        <topology evidence="1">Multi-pass membrane protein</topology>
    </subcellularLocation>
</comment>
<dbReference type="GO" id="GO:0080019">
    <property type="term" value="F:alcohol-forming very long-chain fatty acyl-CoA reductase activity"/>
    <property type="evidence" value="ECO:0007669"/>
    <property type="project" value="InterPro"/>
</dbReference>
<evidence type="ECO:0000256" key="7">
    <source>
        <dbReference type="ARBA" id="ARBA00023098"/>
    </source>
</evidence>
<comment type="caution">
    <text evidence="13">The sequence shown here is derived from an EMBL/GenBank/DDBJ whole genome shotgun (WGS) entry which is preliminary data.</text>
</comment>
<keyword evidence="3 10" id="KW-0444">Lipid biosynthesis</keyword>
<keyword evidence="4 10" id="KW-0812">Transmembrane</keyword>
<dbReference type="PANTHER" id="PTHR11011">
    <property type="entry name" value="MALE STERILITY PROTEIN 2-RELATED"/>
    <property type="match status" value="1"/>
</dbReference>
<keyword evidence="8 10" id="KW-0472">Membrane</keyword>
<dbReference type="GO" id="GO:0005777">
    <property type="term" value="C:peroxisome"/>
    <property type="evidence" value="ECO:0007669"/>
    <property type="project" value="TreeGrafter"/>
</dbReference>
<proteinExistence type="inferred from homology"/>
<dbReference type="Gene3D" id="3.40.50.720">
    <property type="entry name" value="NAD(P)-binding Rossmann-like Domain"/>
    <property type="match status" value="1"/>
</dbReference>
<keyword evidence="5 10" id="KW-0521">NADP</keyword>
<organism evidence="13 14">
    <name type="scientific">Apolygus lucorum</name>
    <name type="common">Small green plant bug</name>
    <name type="synonym">Lygocoris lucorum</name>
    <dbReference type="NCBI Taxonomy" id="248454"/>
    <lineage>
        <taxon>Eukaryota</taxon>
        <taxon>Metazoa</taxon>
        <taxon>Ecdysozoa</taxon>
        <taxon>Arthropoda</taxon>
        <taxon>Hexapoda</taxon>
        <taxon>Insecta</taxon>
        <taxon>Pterygota</taxon>
        <taxon>Neoptera</taxon>
        <taxon>Paraneoptera</taxon>
        <taxon>Hemiptera</taxon>
        <taxon>Heteroptera</taxon>
        <taxon>Panheteroptera</taxon>
        <taxon>Cimicomorpha</taxon>
        <taxon>Miridae</taxon>
        <taxon>Mirini</taxon>
        <taxon>Apolygus</taxon>
    </lineage>
</organism>
<accession>A0A8S9XK57</accession>
<dbReference type="AlphaFoldDB" id="A0A8S9XK57"/>
<keyword evidence="10" id="KW-0560">Oxidoreductase</keyword>
<keyword evidence="14" id="KW-1185">Reference proteome</keyword>
<dbReference type="EC" id="1.2.1.84" evidence="10"/>
<dbReference type="GO" id="GO:0102965">
    <property type="term" value="F:alcohol-forming long-chain fatty acyl-CoA reductase activity"/>
    <property type="evidence" value="ECO:0007669"/>
    <property type="project" value="UniProtKB-EC"/>
</dbReference>
<feature type="transmembrane region" description="Helical" evidence="10">
    <location>
        <begin position="560"/>
        <end position="585"/>
    </location>
</feature>
<keyword evidence="7 10" id="KW-0443">Lipid metabolism</keyword>
<dbReference type="Proteomes" id="UP000466442">
    <property type="component" value="Unassembled WGS sequence"/>
</dbReference>
<evidence type="ECO:0000256" key="6">
    <source>
        <dbReference type="ARBA" id="ARBA00022989"/>
    </source>
</evidence>
<keyword evidence="6 10" id="KW-1133">Transmembrane helix</keyword>
<gene>
    <name evidence="13" type="ORF">GE061_017096</name>
</gene>
<dbReference type="CDD" id="cd05236">
    <property type="entry name" value="FAR-N_SDR_e"/>
    <property type="match status" value="1"/>
</dbReference>
<dbReference type="SUPFAM" id="SSF51735">
    <property type="entry name" value="NAD(P)-binding Rossmann-fold domains"/>
    <property type="match status" value="1"/>
</dbReference>